<dbReference type="Gene3D" id="3.30.54.20">
    <property type="match status" value="1"/>
</dbReference>
<dbReference type="HAMAP" id="MF_00184">
    <property type="entry name" value="Thr_tRNA_synth"/>
    <property type="match status" value="1"/>
</dbReference>
<dbReference type="SMART" id="SM00863">
    <property type="entry name" value="tRNA_SAD"/>
    <property type="match status" value="1"/>
</dbReference>
<dbReference type="SUPFAM" id="SSF52954">
    <property type="entry name" value="Class II aaRS ABD-related"/>
    <property type="match status" value="1"/>
</dbReference>
<feature type="binding site" evidence="13">
    <location>
        <position position="510"/>
    </location>
    <ligand>
        <name>Zn(2+)</name>
        <dbReference type="ChEBI" id="CHEBI:29105"/>
        <note>catalytic</note>
    </ligand>
</feature>
<dbReference type="FunFam" id="3.30.930.10:FF:000002">
    <property type="entry name" value="Threonine--tRNA ligase"/>
    <property type="match status" value="1"/>
</dbReference>
<keyword evidence="8 13" id="KW-0067">ATP-binding</keyword>
<keyword evidence="7 13" id="KW-0862">Zinc</keyword>
<dbReference type="FunFam" id="3.40.50.800:FF:000001">
    <property type="entry name" value="Threonine--tRNA ligase"/>
    <property type="match status" value="1"/>
</dbReference>
<dbReference type="InterPro" id="IPR036621">
    <property type="entry name" value="Anticodon-bd_dom_sf"/>
</dbReference>
<evidence type="ECO:0000256" key="8">
    <source>
        <dbReference type="ARBA" id="ARBA00022840"/>
    </source>
</evidence>
<evidence type="ECO:0000256" key="6">
    <source>
        <dbReference type="ARBA" id="ARBA00022741"/>
    </source>
</evidence>
<evidence type="ECO:0000256" key="3">
    <source>
        <dbReference type="ARBA" id="ARBA00022555"/>
    </source>
</evidence>
<dbReference type="InterPro" id="IPR002314">
    <property type="entry name" value="aa-tRNA-synt_IIb"/>
</dbReference>
<protein>
    <recommendedName>
        <fullName evidence="13">Threonine--tRNA ligase</fullName>
        <ecNumber evidence="13">6.1.1.3</ecNumber>
    </recommendedName>
    <alternativeName>
        <fullName evidence="13">Threonyl-tRNA synthetase</fullName>
        <shortName evidence="13">ThrRS</shortName>
    </alternativeName>
</protein>
<evidence type="ECO:0000256" key="4">
    <source>
        <dbReference type="ARBA" id="ARBA00022598"/>
    </source>
</evidence>
<comment type="similarity">
    <text evidence="1 13">Belongs to the class-II aminoacyl-tRNA synthetase family.</text>
</comment>
<evidence type="ECO:0000256" key="5">
    <source>
        <dbReference type="ARBA" id="ARBA00022723"/>
    </source>
</evidence>
<evidence type="ECO:0000256" key="11">
    <source>
        <dbReference type="ARBA" id="ARBA00023146"/>
    </source>
</evidence>
<evidence type="ECO:0000259" key="14">
    <source>
        <dbReference type="PROSITE" id="PS50862"/>
    </source>
</evidence>
<evidence type="ECO:0000256" key="10">
    <source>
        <dbReference type="ARBA" id="ARBA00022917"/>
    </source>
</evidence>
<keyword evidence="10 13" id="KW-0648">Protein biosynthesis</keyword>
<dbReference type="InterPro" id="IPR033728">
    <property type="entry name" value="ThrRS_core"/>
</dbReference>
<dbReference type="InterPro" id="IPR006195">
    <property type="entry name" value="aa-tRNA-synth_II"/>
</dbReference>
<dbReference type="FunFam" id="3.30.980.10:FF:000005">
    <property type="entry name" value="Threonyl-tRNA synthetase, mitochondrial"/>
    <property type="match status" value="1"/>
</dbReference>
<dbReference type="AlphaFoldDB" id="G3BMT4"/>
<keyword evidence="6 13" id="KW-0547">Nucleotide-binding</keyword>
<dbReference type="Pfam" id="PF07973">
    <property type="entry name" value="tRNA_SAD"/>
    <property type="match status" value="1"/>
</dbReference>
<comment type="catalytic activity">
    <reaction evidence="12 13">
        <text>tRNA(Thr) + L-threonine + ATP = L-threonyl-tRNA(Thr) + AMP + diphosphate + H(+)</text>
        <dbReference type="Rhea" id="RHEA:24624"/>
        <dbReference type="Rhea" id="RHEA-COMP:9670"/>
        <dbReference type="Rhea" id="RHEA-COMP:9704"/>
        <dbReference type="ChEBI" id="CHEBI:15378"/>
        <dbReference type="ChEBI" id="CHEBI:30616"/>
        <dbReference type="ChEBI" id="CHEBI:33019"/>
        <dbReference type="ChEBI" id="CHEBI:57926"/>
        <dbReference type="ChEBI" id="CHEBI:78442"/>
        <dbReference type="ChEBI" id="CHEBI:78534"/>
        <dbReference type="ChEBI" id="CHEBI:456215"/>
        <dbReference type="EC" id="6.1.1.3"/>
    </reaction>
</comment>
<evidence type="ECO:0000256" key="1">
    <source>
        <dbReference type="ARBA" id="ARBA00008226"/>
    </source>
</evidence>
<keyword evidence="3 13" id="KW-0820">tRNA-binding</keyword>
<sequence length="637" mass="74733">MNRINIYLWDGRKVEVNSHLNFYEIIKQYDSDLAELSLAVRVKNVEKDLFDKPEHGDKIEVITYQSSEGKKIFFHSSAHIMAQAVQELYPSTKIAIGPAIEEGFYYDFDSEHTFSPDDFMIIEKKMKEIVKNNLPFQKKILMKKEALRLFEQKEEFYKVELLREITDEWVTIYQQGDFVDLCRGPHIPFTGRIKAFKLLNVAGAYWHGDVKNKMLQRIYGISFASQEELDNYLLLQQEAKRRDHRTIGKDLDLFSFHDEGIGFPFFHPKGMIIRNILENYWREEHKRRGYQEIKTPIILNKSLWMQSGHWDHYKENMYFTKIDDQDFAIKPMNCPGGILIYKSKLHSYKELPLRIAELGLVHRHELSGVLHGLFRVRSFTQDDAHIYMRPEQIKEEVQNLIDFEGLFYQTFGFEYHIELSTKPENAMGSDDIWDKAILNLKSALDEKGISYKINEGEGAFYGPKIDFHLKDCLGRNWQCGTIQLDFLMPEKFDLYYINPKGEKERPVMLHRTIMGSLERFIGILIEQFAGALPTWIAPVQVMLLPIADRHIEYGRRLEKLLSDQNIRVELDENNEKIGAKIRKAEIQKVPYMLIFGDQEVEKNSINVRKRGKGNLGISSPEQFLRQIHKEITEKSLV</sequence>
<reference evidence="15" key="1">
    <citation type="submission" date="2009-11" db="EMBL/GenBank/DDBJ databases">
        <title>Microbial diversity profiles of fluids from low-temperature petroleum reservoirs with and without exogenous water perturbation.</title>
        <authorList>
            <person name="Pham V.D."/>
            <person name="Hnatow L.L."/>
            <person name="Zhang S."/>
            <person name="Fallon R.D."/>
            <person name="DeLong E.F."/>
            <person name="Keeler S.J."/>
        </authorList>
    </citation>
    <scope>NUCLEOTIDE SEQUENCE</scope>
</reference>
<dbReference type="InterPro" id="IPR047246">
    <property type="entry name" value="ThrRS_anticodon"/>
</dbReference>
<dbReference type="InterPro" id="IPR012947">
    <property type="entry name" value="tRNA_SAD"/>
</dbReference>
<feature type="binding site" evidence="13">
    <location>
        <position position="334"/>
    </location>
    <ligand>
        <name>Zn(2+)</name>
        <dbReference type="ChEBI" id="CHEBI:29105"/>
        <note>catalytic</note>
    </ligand>
</feature>
<dbReference type="EC" id="6.1.1.3" evidence="13"/>
<dbReference type="PANTHER" id="PTHR11451:SF44">
    <property type="entry name" value="THREONINE--TRNA LIGASE, CHLOROPLASTIC_MITOCHONDRIAL 2"/>
    <property type="match status" value="1"/>
</dbReference>
<name>G3BMT4_9BACT</name>
<dbReference type="GO" id="GO:0004829">
    <property type="term" value="F:threonine-tRNA ligase activity"/>
    <property type="evidence" value="ECO:0007669"/>
    <property type="project" value="UniProtKB-UniRule"/>
</dbReference>
<keyword evidence="4 13" id="KW-0436">Ligase</keyword>
<accession>G3BMT4</accession>
<dbReference type="GO" id="GO:0000049">
    <property type="term" value="F:tRNA binding"/>
    <property type="evidence" value="ECO:0007669"/>
    <property type="project" value="UniProtKB-KW"/>
</dbReference>
<evidence type="ECO:0000256" key="13">
    <source>
        <dbReference type="HAMAP-Rule" id="MF_00184"/>
    </source>
</evidence>
<dbReference type="Gene3D" id="3.30.930.10">
    <property type="entry name" value="Bira Bifunctional Protein, Domain 2"/>
    <property type="match status" value="1"/>
</dbReference>
<evidence type="ECO:0000313" key="15">
    <source>
        <dbReference type="EMBL" id="ADM95033.1"/>
    </source>
</evidence>
<gene>
    <name evidence="13" type="primary">thrS</name>
</gene>
<dbReference type="GO" id="GO:0046872">
    <property type="term" value="F:metal ion binding"/>
    <property type="evidence" value="ECO:0007669"/>
    <property type="project" value="UniProtKB-KW"/>
</dbReference>
<dbReference type="GO" id="GO:0006435">
    <property type="term" value="P:threonyl-tRNA aminoacylation"/>
    <property type="evidence" value="ECO:0007669"/>
    <property type="project" value="UniProtKB-UniRule"/>
</dbReference>
<dbReference type="InterPro" id="IPR018163">
    <property type="entry name" value="Thr/Ala-tRNA-synth_IIc_edit"/>
</dbReference>
<comment type="subcellular location">
    <subcellularLocation>
        <location evidence="13">Cytoplasm</location>
    </subcellularLocation>
</comment>
<comment type="subunit">
    <text evidence="13">Homodimer.</text>
</comment>
<dbReference type="InterPro" id="IPR012675">
    <property type="entry name" value="Beta-grasp_dom_sf"/>
</dbReference>
<keyword evidence="9 13" id="KW-0694">RNA-binding</keyword>
<comment type="cofactor">
    <cofactor evidence="13">
        <name>Zn(2+)</name>
        <dbReference type="ChEBI" id="CHEBI:29105"/>
    </cofactor>
    <text evidence="13">Binds 1 zinc ion per subunit.</text>
</comment>
<dbReference type="Pfam" id="PF03129">
    <property type="entry name" value="HGTP_anticodon"/>
    <property type="match status" value="1"/>
</dbReference>
<evidence type="ECO:0000256" key="2">
    <source>
        <dbReference type="ARBA" id="ARBA00022490"/>
    </source>
</evidence>
<dbReference type="CDD" id="cd00860">
    <property type="entry name" value="ThrRS_anticodon"/>
    <property type="match status" value="1"/>
</dbReference>
<comment type="caution">
    <text evidence="13">Lacks conserved residue(s) required for the propagation of feature annotation.</text>
</comment>
<organism evidence="15">
    <name type="scientific">uncultured Atribacterota bacterium</name>
    <dbReference type="NCBI Taxonomy" id="263865"/>
    <lineage>
        <taxon>Bacteria</taxon>
        <taxon>Pseudomonadati</taxon>
        <taxon>Atribacterota</taxon>
        <taxon>environmental samples</taxon>
    </lineage>
</organism>
<feature type="binding site" evidence="13">
    <location>
        <position position="385"/>
    </location>
    <ligand>
        <name>Zn(2+)</name>
        <dbReference type="ChEBI" id="CHEBI:29105"/>
        <note>catalytic</note>
    </ligand>
</feature>
<dbReference type="EMBL" id="GU180083">
    <property type="protein sequence ID" value="ADM95033.1"/>
    <property type="molecule type" value="Genomic_DNA"/>
</dbReference>
<evidence type="ECO:0000256" key="9">
    <source>
        <dbReference type="ARBA" id="ARBA00022884"/>
    </source>
</evidence>
<keyword evidence="5 13" id="KW-0479">Metal-binding</keyword>
<dbReference type="PANTHER" id="PTHR11451">
    <property type="entry name" value="THREONINE-TRNA LIGASE"/>
    <property type="match status" value="1"/>
</dbReference>
<keyword evidence="2 13" id="KW-0963">Cytoplasm</keyword>
<dbReference type="InterPro" id="IPR045864">
    <property type="entry name" value="aa-tRNA-synth_II/BPL/LPL"/>
</dbReference>
<dbReference type="PRINTS" id="PR01047">
    <property type="entry name" value="TRNASYNTHTHR"/>
</dbReference>
<dbReference type="Gene3D" id="3.40.50.800">
    <property type="entry name" value="Anticodon-binding domain"/>
    <property type="match status" value="1"/>
</dbReference>
<dbReference type="SUPFAM" id="SSF55681">
    <property type="entry name" value="Class II aaRS and biotin synthetases"/>
    <property type="match status" value="1"/>
</dbReference>
<dbReference type="Gene3D" id="3.10.20.30">
    <property type="match status" value="1"/>
</dbReference>
<dbReference type="GO" id="GO:0005737">
    <property type="term" value="C:cytoplasm"/>
    <property type="evidence" value="ECO:0007669"/>
    <property type="project" value="UniProtKB-SubCell"/>
</dbReference>
<dbReference type="PROSITE" id="PS50862">
    <property type="entry name" value="AA_TRNA_LIGASE_II"/>
    <property type="match status" value="1"/>
</dbReference>
<dbReference type="NCBIfam" id="TIGR00418">
    <property type="entry name" value="thrS"/>
    <property type="match status" value="1"/>
</dbReference>
<dbReference type="SUPFAM" id="SSF55186">
    <property type="entry name" value="ThrRS/AlaRS common domain"/>
    <property type="match status" value="1"/>
</dbReference>
<evidence type="ECO:0000256" key="12">
    <source>
        <dbReference type="ARBA" id="ARBA00049515"/>
    </source>
</evidence>
<dbReference type="FunFam" id="3.30.54.20:FF:000002">
    <property type="entry name" value="Threonine--tRNA ligase"/>
    <property type="match status" value="1"/>
</dbReference>
<dbReference type="CDD" id="cd00771">
    <property type="entry name" value="ThrRS_core"/>
    <property type="match status" value="1"/>
</dbReference>
<keyword evidence="11 13" id="KW-0030">Aminoacyl-tRNA synthetase</keyword>
<feature type="domain" description="Aminoacyl-transfer RNA synthetases class-II family profile" evidence="14">
    <location>
        <begin position="267"/>
        <end position="533"/>
    </location>
</feature>
<dbReference type="GO" id="GO:0005524">
    <property type="term" value="F:ATP binding"/>
    <property type="evidence" value="ECO:0007669"/>
    <property type="project" value="UniProtKB-UniRule"/>
</dbReference>
<dbReference type="Pfam" id="PF00587">
    <property type="entry name" value="tRNA-synt_2b"/>
    <property type="match status" value="1"/>
</dbReference>
<evidence type="ECO:0000256" key="7">
    <source>
        <dbReference type="ARBA" id="ARBA00022833"/>
    </source>
</evidence>
<dbReference type="InterPro" id="IPR004154">
    <property type="entry name" value="Anticodon-bd"/>
</dbReference>
<dbReference type="Gene3D" id="3.30.980.10">
    <property type="entry name" value="Threonyl-trna Synthetase, Chain A, domain 2"/>
    <property type="match status" value="1"/>
</dbReference>
<dbReference type="InterPro" id="IPR002320">
    <property type="entry name" value="Thr-tRNA-ligase_IIa"/>
</dbReference>
<proteinExistence type="inferred from homology"/>